<dbReference type="InterPro" id="IPR010376">
    <property type="entry name" value="GBBH-like_N"/>
</dbReference>
<dbReference type="AlphaFoldDB" id="A0AA88I952"/>
<feature type="domain" description="TauD/TfdA-like" evidence="9">
    <location>
        <begin position="306"/>
        <end position="385"/>
    </location>
</feature>
<proteinExistence type="inferred from homology"/>
<keyword evidence="12" id="KW-1185">Reference proteome</keyword>
<evidence type="ECO:0008006" key="13">
    <source>
        <dbReference type="Google" id="ProtNLM"/>
    </source>
</evidence>
<dbReference type="Pfam" id="PF06155">
    <property type="entry name" value="GBBH-like_N"/>
    <property type="match status" value="1"/>
</dbReference>
<dbReference type="GO" id="GO:0005739">
    <property type="term" value="C:mitochondrion"/>
    <property type="evidence" value="ECO:0007669"/>
    <property type="project" value="TreeGrafter"/>
</dbReference>
<evidence type="ECO:0000256" key="3">
    <source>
        <dbReference type="ARBA" id="ARBA00008654"/>
    </source>
</evidence>
<comment type="pathway">
    <text evidence="2">Amine and polyamine biosynthesis; carnitine biosynthesis.</text>
</comment>
<dbReference type="InterPro" id="IPR050411">
    <property type="entry name" value="AlphaKG_dependent_hydroxylases"/>
</dbReference>
<dbReference type="PANTHER" id="PTHR10696">
    <property type="entry name" value="GAMMA-BUTYROBETAINE HYDROXYLASE-RELATED"/>
    <property type="match status" value="1"/>
</dbReference>
<comment type="caution">
    <text evidence="11">The sequence shown here is derived from an EMBL/GenBank/DDBJ whole genome shotgun (WGS) entry which is preliminary data.</text>
</comment>
<evidence type="ECO:0000256" key="2">
    <source>
        <dbReference type="ARBA" id="ARBA00005022"/>
    </source>
</evidence>
<comment type="similarity">
    <text evidence="3">Belongs to the gamma-BBH/TMLD family.</text>
</comment>
<protein>
    <recommendedName>
        <fullName evidence="13">Gamma-butyrobetaine dioxygenase</fullName>
    </recommendedName>
</protein>
<dbReference type="Gene3D" id="3.30.2020.30">
    <property type="match status" value="1"/>
</dbReference>
<dbReference type="GO" id="GO:0016706">
    <property type="term" value="F:2-oxoglutarate-dependent dioxygenase activity"/>
    <property type="evidence" value="ECO:0007669"/>
    <property type="project" value="UniProtKB-ARBA"/>
</dbReference>
<keyword evidence="6" id="KW-0223">Dioxygenase</keyword>
<gene>
    <name evidence="11" type="ORF">QYM36_001366</name>
</gene>
<evidence type="ECO:0000256" key="7">
    <source>
        <dbReference type="ARBA" id="ARBA00023002"/>
    </source>
</evidence>
<evidence type="ECO:0000256" key="4">
    <source>
        <dbReference type="ARBA" id="ARBA00022723"/>
    </source>
</evidence>
<reference evidence="11" key="1">
    <citation type="submission" date="2023-07" db="EMBL/GenBank/DDBJ databases">
        <title>Chromosome-level genome assembly of Artemia franciscana.</title>
        <authorList>
            <person name="Jo E."/>
        </authorList>
    </citation>
    <scope>NUCLEOTIDE SEQUENCE</scope>
    <source>
        <tissue evidence="11">Whole body</tissue>
    </source>
</reference>
<dbReference type="InterPro" id="IPR042098">
    <property type="entry name" value="TauD-like_sf"/>
</dbReference>
<evidence type="ECO:0000313" key="11">
    <source>
        <dbReference type="EMBL" id="KAK2724868.1"/>
    </source>
</evidence>
<accession>A0AA88I952</accession>
<keyword evidence="5" id="KW-0124">Carnitine biosynthesis</keyword>
<dbReference type="Pfam" id="PF02668">
    <property type="entry name" value="TauD"/>
    <property type="match status" value="1"/>
</dbReference>
<dbReference type="Proteomes" id="UP001187531">
    <property type="component" value="Unassembled WGS sequence"/>
</dbReference>
<evidence type="ECO:0000256" key="8">
    <source>
        <dbReference type="ARBA" id="ARBA00023004"/>
    </source>
</evidence>
<evidence type="ECO:0000313" key="12">
    <source>
        <dbReference type="Proteomes" id="UP001187531"/>
    </source>
</evidence>
<dbReference type="Gene3D" id="3.60.130.10">
    <property type="entry name" value="Clavaminate synthase-like"/>
    <property type="match status" value="1"/>
</dbReference>
<dbReference type="InterPro" id="IPR038492">
    <property type="entry name" value="GBBH-like_N_sf"/>
</dbReference>
<keyword evidence="4" id="KW-0479">Metal-binding</keyword>
<organism evidence="11 12">
    <name type="scientific">Artemia franciscana</name>
    <name type="common">Brine shrimp</name>
    <name type="synonym">Artemia sanfranciscana</name>
    <dbReference type="NCBI Taxonomy" id="6661"/>
    <lineage>
        <taxon>Eukaryota</taxon>
        <taxon>Metazoa</taxon>
        <taxon>Ecdysozoa</taxon>
        <taxon>Arthropoda</taxon>
        <taxon>Crustacea</taxon>
        <taxon>Branchiopoda</taxon>
        <taxon>Anostraca</taxon>
        <taxon>Artemiidae</taxon>
        <taxon>Artemia</taxon>
    </lineage>
</organism>
<dbReference type="GO" id="GO:0045329">
    <property type="term" value="P:carnitine biosynthetic process"/>
    <property type="evidence" value="ECO:0007669"/>
    <property type="project" value="UniProtKB-KW"/>
</dbReference>
<evidence type="ECO:0000259" key="10">
    <source>
        <dbReference type="Pfam" id="PF06155"/>
    </source>
</evidence>
<dbReference type="PANTHER" id="PTHR10696:SF33">
    <property type="entry name" value="GAMMA-BUTYROBETAINE DIOXYGENASE"/>
    <property type="match status" value="1"/>
</dbReference>
<dbReference type="InterPro" id="IPR003819">
    <property type="entry name" value="TauD/TfdA-like"/>
</dbReference>
<name>A0AA88I952_ARTSF</name>
<evidence type="ECO:0000256" key="1">
    <source>
        <dbReference type="ARBA" id="ARBA00001954"/>
    </source>
</evidence>
<feature type="domain" description="Gamma-butyrobetaine hydroxylase-like N-terminal" evidence="10">
    <location>
        <begin position="186"/>
        <end position="262"/>
    </location>
</feature>
<evidence type="ECO:0000256" key="6">
    <source>
        <dbReference type="ARBA" id="ARBA00022964"/>
    </source>
</evidence>
<dbReference type="SUPFAM" id="SSF51197">
    <property type="entry name" value="Clavaminate synthase-like"/>
    <property type="match status" value="1"/>
</dbReference>
<sequence>MCASLIHIVCFHLENKFIRHKFVDYPKVTNELTNTDQSFLENKILDAAKYYKHISITSAAGKVLERLVNSAATKHIDSNELLIPNYHGIRQRKSTETNLLIADECVIELIDKRVDVDDVLLDFSVAFAKVCHKSLKIKLPAIGIDSIATSQIMVFLTSRKQPFILVSQKLRCTNFGLVVKHMLTKVEKCENLLHVSWKDSTKRTYPLVWLRDNCQCEKCFHPESKSRTLLLKEFDTHPAVLNGTLSVAWSDGHKSAFNSDWLLLRGFDNESQRKRSEQVCSQKILWNSGLKENLPRSNFFSAINENESLVCWLKSLQKYGVAILENAPCKQGQVRILAHKIGFIKKTHYGEEFQVQAKDQPNNVAYTSTELQLHTDLPYYEYKPG</sequence>
<dbReference type="GO" id="GO:0046872">
    <property type="term" value="F:metal ion binding"/>
    <property type="evidence" value="ECO:0007669"/>
    <property type="project" value="UniProtKB-KW"/>
</dbReference>
<keyword evidence="8" id="KW-0408">Iron</keyword>
<keyword evidence="7" id="KW-0560">Oxidoreductase</keyword>
<dbReference type="EMBL" id="JAVRJZ010000003">
    <property type="protein sequence ID" value="KAK2724868.1"/>
    <property type="molecule type" value="Genomic_DNA"/>
</dbReference>
<dbReference type="FunFam" id="3.30.2020.30:FF:000002">
    <property type="entry name" value="Putative gamma-butyrobetaine dioxygenase"/>
    <property type="match status" value="1"/>
</dbReference>
<comment type="cofactor">
    <cofactor evidence="1">
        <name>Fe(2+)</name>
        <dbReference type="ChEBI" id="CHEBI:29033"/>
    </cofactor>
</comment>
<feature type="non-terminal residue" evidence="11">
    <location>
        <position position="1"/>
    </location>
</feature>
<evidence type="ECO:0000259" key="9">
    <source>
        <dbReference type="Pfam" id="PF02668"/>
    </source>
</evidence>
<evidence type="ECO:0000256" key="5">
    <source>
        <dbReference type="ARBA" id="ARBA00022873"/>
    </source>
</evidence>